<accession>A0AB39LR42</accession>
<dbReference type="EMBL" id="CP163429">
    <property type="protein sequence ID" value="XDP95187.1"/>
    <property type="molecule type" value="Genomic_DNA"/>
</dbReference>
<dbReference type="AlphaFoldDB" id="A0AB39LR42"/>
<reference evidence="2" key="1">
    <citation type="submission" date="2024-07" db="EMBL/GenBank/DDBJ databases">
        <authorList>
            <person name="Yu S.T."/>
        </authorList>
    </citation>
    <scope>NUCLEOTIDE SEQUENCE</scope>
    <source>
        <strain evidence="2">R02</strain>
    </source>
</reference>
<evidence type="ECO:0000256" key="1">
    <source>
        <dbReference type="SAM" id="MobiDB-lite"/>
    </source>
</evidence>
<dbReference type="RefSeq" id="WP_369156872.1">
    <property type="nucleotide sequence ID" value="NZ_CP163429.1"/>
</dbReference>
<organism evidence="2">
    <name type="scientific">Streptomyces sp. R02</name>
    <dbReference type="NCBI Taxonomy" id="3238623"/>
    <lineage>
        <taxon>Bacteria</taxon>
        <taxon>Bacillati</taxon>
        <taxon>Actinomycetota</taxon>
        <taxon>Actinomycetes</taxon>
        <taxon>Kitasatosporales</taxon>
        <taxon>Streptomycetaceae</taxon>
        <taxon>Streptomyces</taxon>
    </lineage>
</organism>
<protein>
    <recommendedName>
        <fullName evidence="3">HPF/RaiA family ribosome-associated protein</fullName>
    </recommendedName>
</protein>
<proteinExistence type="predicted"/>
<evidence type="ECO:0008006" key="3">
    <source>
        <dbReference type="Google" id="ProtNLM"/>
    </source>
</evidence>
<evidence type="ECO:0000313" key="2">
    <source>
        <dbReference type="EMBL" id="XDP95187.1"/>
    </source>
</evidence>
<gene>
    <name evidence="2" type="ORF">AB5J57_17425</name>
</gene>
<name>A0AB39LR42_9ACTN</name>
<sequence length="120" mass="13519">MAEGDGVADQDIRIRLEGKATEGDVTALRNWLERERPLEDLLRDGRVRIRERPATDHDGTPMGTSQEIVIAVTSAGATVVFQELLEQVRRGVRAWRDNRREVENGEPPQGRVEPVNRHDG</sequence>
<feature type="region of interest" description="Disordered" evidence="1">
    <location>
        <begin position="95"/>
        <end position="120"/>
    </location>
</feature>